<comment type="caution">
    <text evidence="1">The sequence shown here is derived from an EMBL/GenBank/DDBJ whole genome shotgun (WGS) entry which is preliminary data.</text>
</comment>
<dbReference type="EMBL" id="JADIND010000013">
    <property type="protein sequence ID" value="MBO8429878.1"/>
    <property type="molecule type" value="Genomic_DNA"/>
</dbReference>
<reference evidence="1" key="2">
    <citation type="journal article" date="2021" name="PeerJ">
        <title>Extensive microbial diversity within the chicken gut microbiome revealed by metagenomics and culture.</title>
        <authorList>
            <person name="Gilroy R."/>
            <person name="Ravi A."/>
            <person name="Getino M."/>
            <person name="Pursley I."/>
            <person name="Horton D.L."/>
            <person name="Alikhan N.F."/>
            <person name="Baker D."/>
            <person name="Gharbi K."/>
            <person name="Hall N."/>
            <person name="Watson M."/>
            <person name="Adriaenssens E.M."/>
            <person name="Foster-Nyarko E."/>
            <person name="Jarju S."/>
            <person name="Secka A."/>
            <person name="Antonio M."/>
            <person name="Oren A."/>
            <person name="Chaudhuri R.R."/>
            <person name="La Ragione R."/>
            <person name="Hildebrand F."/>
            <person name="Pallen M.J."/>
        </authorList>
    </citation>
    <scope>NUCLEOTIDE SEQUENCE</scope>
    <source>
        <strain evidence="1">10192</strain>
    </source>
</reference>
<sequence length="228" mass="27227">MKKLLYIRHAFHSKTKSNDFLINLLSENYEIEIFNFNPEKDNNEKFKELNGKEFDTIILFQIMPSIRMLKSTIKFKSAAFFPMYDAVNSLKKPIWNEYRECNIINFSKTLHEKCLEKGLSSYYIQYFPKPQEILDSGDENSIFFWQRRENITTHTLEKLLDVNKINKLYLHNAPDPNNKFIQPSKKWNKKLECSNWFETRDEMLIYIQKSALYFAPRDAEGIGMSFLD</sequence>
<dbReference type="Proteomes" id="UP000823632">
    <property type="component" value="Unassembled WGS sequence"/>
</dbReference>
<evidence type="ECO:0000313" key="2">
    <source>
        <dbReference type="Proteomes" id="UP000823632"/>
    </source>
</evidence>
<name>A0A9D9GZN8_9BACT</name>
<feature type="non-terminal residue" evidence="1">
    <location>
        <position position="228"/>
    </location>
</feature>
<gene>
    <name evidence="1" type="ORF">IAC76_00685</name>
</gene>
<protein>
    <submittedName>
        <fullName evidence="1">Uncharacterized protein</fullName>
    </submittedName>
</protein>
<evidence type="ECO:0000313" key="1">
    <source>
        <dbReference type="EMBL" id="MBO8429878.1"/>
    </source>
</evidence>
<organism evidence="1 2">
    <name type="scientific">Candidatus Scatousia excrementipullorum</name>
    <dbReference type="NCBI Taxonomy" id="2840936"/>
    <lineage>
        <taxon>Bacteria</taxon>
        <taxon>Candidatus Scatousia</taxon>
    </lineage>
</organism>
<dbReference type="AlphaFoldDB" id="A0A9D9GZN8"/>
<proteinExistence type="predicted"/>
<accession>A0A9D9GZN8</accession>
<reference evidence="1" key="1">
    <citation type="submission" date="2020-10" db="EMBL/GenBank/DDBJ databases">
        <authorList>
            <person name="Gilroy R."/>
        </authorList>
    </citation>
    <scope>NUCLEOTIDE SEQUENCE</scope>
    <source>
        <strain evidence="1">10192</strain>
    </source>
</reference>